<dbReference type="CDD" id="cd06193">
    <property type="entry name" value="siderophore_interacting"/>
    <property type="match status" value="1"/>
</dbReference>
<comment type="caution">
    <text evidence="4">The sequence shown here is derived from an EMBL/GenBank/DDBJ whole genome shotgun (WGS) entry which is preliminary data.</text>
</comment>
<dbReference type="InterPro" id="IPR013113">
    <property type="entry name" value="SIP_FAD-bd"/>
</dbReference>
<dbReference type="PANTHER" id="PTHR30157">
    <property type="entry name" value="FERRIC REDUCTASE, NADPH-DEPENDENT"/>
    <property type="match status" value="1"/>
</dbReference>
<keyword evidence="5" id="KW-1185">Reference proteome</keyword>
<evidence type="ECO:0000313" key="5">
    <source>
        <dbReference type="Proteomes" id="UP001589795"/>
    </source>
</evidence>
<evidence type="ECO:0000259" key="3">
    <source>
        <dbReference type="Pfam" id="PF08021"/>
    </source>
</evidence>
<evidence type="ECO:0000313" key="4">
    <source>
        <dbReference type="EMBL" id="MFC0201217.1"/>
    </source>
</evidence>
<evidence type="ECO:0000259" key="2">
    <source>
        <dbReference type="Pfam" id="PF04954"/>
    </source>
</evidence>
<protein>
    <submittedName>
        <fullName evidence="4">Siderophore-interacting protein</fullName>
    </submittedName>
</protein>
<gene>
    <name evidence="4" type="ORF">ACFFIZ_13095</name>
</gene>
<dbReference type="RefSeq" id="WP_265507365.1">
    <property type="nucleotide sequence ID" value="NZ_JAOTBE010000030.1"/>
</dbReference>
<dbReference type="Pfam" id="PF08021">
    <property type="entry name" value="FAD_binding_9"/>
    <property type="match status" value="1"/>
</dbReference>
<dbReference type="Pfam" id="PF04954">
    <property type="entry name" value="SIP"/>
    <property type="match status" value="1"/>
</dbReference>
<dbReference type="Gene3D" id="3.40.50.80">
    <property type="entry name" value="Nucleotide-binding domain of ferredoxin-NADP reductase (FNR) module"/>
    <property type="match status" value="1"/>
</dbReference>
<comment type="similarity">
    <text evidence="1">Belongs to the SIP oxidoreductase family.</text>
</comment>
<reference evidence="4 5" key="1">
    <citation type="submission" date="2024-09" db="EMBL/GenBank/DDBJ databases">
        <authorList>
            <person name="Sun Q."/>
            <person name="Mori K."/>
        </authorList>
    </citation>
    <scope>NUCLEOTIDE SEQUENCE [LARGE SCALE GENOMIC DNA]</scope>
    <source>
        <strain evidence="4 5">CCM 7904</strain>
    </source>
</reference>
<dbReference type="PANTHER" id="PTHR30157:SF0">
    <property type="entry name" value="NADPH-DEPENDENT FERRIC-CHELATE REDUCTASE"/>
    <property type="match status" value="1"/>
</dbReference>
<accession>A0ABV6CLF5</accession>
<sequence length="327" mass="35575">MSHLRNFRAAGTIPKSSGTAAAALKARASAWEVPVVEDPDSMSMHLWGGELRLTRQTDGLRIDLLAPEERLVGALRETATELFGEVGLTVRWDHVDVGALAPGLSLMRVADVAHRSPNFLRVRLTGSEAARFGTGSLHFRLLLPPRGRTPIWPRVAETGRTVWPEGQDAMHRPVYTVAAHRADWIDFDIFRHADSPTCMWAEGGPIGQEVGVLGPGGGWCPDARRLWLFGDETALPAIARMLDLTRAPVQAVLRSAAGDLGPLAENPAVRRCDDLIAALEAVEDFDGGQVWFAASTAEAREARTLLLRRGLPKTQFTAAGYWAGRVE</sequence>
<organism evidence="4 5">
    <name type="scientific">Paracoccus rhizosphaerae</name>
    <dbReference type="NCBI Taxonomy" id="1133347"/>
    <lineage>
        <taxon>Bacteria</taxon>
        <taxon>Pseudomonadati</taxon>
        <taxon>Pseudomonadota</taxon>
        <taxon>Alphaproteobacteria</taxon>
        <taxon>Rhodobacterales</taxon>
        <taxon>Paracoccaceae</taxon>
        <taxon>Paracoccus</taxon>
    </lineage>
</organism>
<dbReference type="EMBL" id="JBHLWQ010000122">
    <property type="protein sequence ID" value="MFC0201217.1"/>
    <property type="molecule type" value="Genomic_DNA"/>
</dbReference>
<dbReference type="InterPro" id="IPR007037">
    <property type="entry name" value="SIP_rossman_dom"/>
</dbReference>
<dbReference type="InterPro" id="IPR039261">
    <property type="entry name" value="FNR_nucleotide-bd"/>
</dbReference>
<feature type="domain" description="Siderophore-interacting FAD-binding" evidence="3">
    <location>
        <begin position="109"/>
        <end position="218"/>
    </location>
</feature>
<dbReference type="InterPro" id="IPR039374">
    <property type="entry name" value="SIP_fam"/>
</dbReference>
<proteinExistence type="inferred from homology"/>
<name>A0ABV6CLF5_9RHOB</name>
<feature type="domain" description="SIP-like Rossmann fold" evidence="2">
    <location>
        <begin position="224"/>
        <end position="323"/>
    </location>
</feature>
<dbReference type="Proteomes" id="UP001589795">
    <property type="component" value="Unassembled WGS sequence"/>
</dbReference>
<dbReference type="Gene3D" id="2.40.30.10">
    <property type="entry name" value="Translation factors"/>
    <property type="match status" value="1"/>
</dbReference>
<evidence type="ECO:0000256" key="1">
    <source>
        <dbReference type="ARBA" id="ARBA00035644"/>
    </source>
</evidence>